<dbReference type="EMBL" id="MVHM01000003">
    <property type="protein sequence ID" value="ORA39629.1"/>
    <property type="molecule type" value="Genomic_DNA"/>
</dbReference>
<dbReference type="InterPro" id="IPR029060">
    <property type="entry name" value="PIN-like_dom_sf"/>
</dbReference>
<comment type="similarity">
    <text evidence="7">Belongs to the PINc/VapC protein family.</text>
</comment>
<evidence type="ECO:0000256" key="6">
    <source>
        <dbReference type="ARBA" id="ARBA00022842"/>
    </source>
</evidence>
<dbReference type="EC" id="3.1.-.-" evidence="7"/>
<sequence>MIVLDTGGLYALLDSSDSYHHDAHRAIDGYDGPLLLSPLILAETDYLVSKRLGRRAESAFLADVTERVYRLVGFDDEDLESAVNLVNTYADMNIGIADASVAVIARRYRTVDLLSVDRHFRAIGPLWGEAFSLLPLDARK</sequence>
<feature type="binding site" evidence="7">
    <location>
        <position position="98"/>
    </location>
    <ligand>
        <name>Mg(2+)</name>
        <dbReference type="ChEBI" id="CHEBI:18420"/>
    </ligand>
</feature>
<dbReference type="PANTHER" id="PTHR42188">
    <property type="entry name" value="23S RRNA-SPECIFIC ENDONUCLEASE VAPC20"/>
    <property type="match status" value="1"/>
</dbReference>
<dbReference type="SUPFAM" id="SSF88723">
    <property type="entry name" value="PIN domain-like"/>
    <property type="match status" value="1"/>
</dbReference>
<feature type="binding site" evidence="7">
    <location>
        <position position="5"/>
    </location>
    <ligand>
        <name>Mg(2+)</name>
        <dbReference type="ChEBI" id="CHEBI:18420"/>
    </ligand>
</feature>
<dbReference type="InterPro" id="IPR022907">
    <property type="entry name" value="VapC_family"/>
</dbReference>
<dbReference type="GO" id="GO:0016787">
    <property type="term" value="F:hydrolase activity"/>
    <property type="evidence" value="ECO:0007669"/>
    <property type="project" value="UniProtKB-KW"/>
</dbReference>
<dbReference type="HAMAP" id="MF_00265">
    <property type="entry name" value="VapC_Nob1"/>
    <property type="match status" value="1"/>
</dbReference>
<dbReference type="Gene3D" id="3.40.50.1010">
    <property type="entry name" value="5'-nuclease"/>
    <property type="match status" value="1"/>
</dbReference>
<dbReference type="RefSeq" id="WP_083131112.1">
    <property type="nucleotide sequence ID" value="NZ_AP022606.1"/>
</dbReference>
<proteinExistence type="inferred from homology"/>
<evidence type="ECO:0000313" key="11">
    <source>
        <dbReference type="Proteomes" id="UP000192441"/>
    </source>
</evidence>
<dbReference type="Proteomes" id="UP000467379">
    <property type="component" value="Chromosome"/>
</dbReference>
<dbReference type="InterPro" id="IPR039018">
    <property type="entry name" value="VapC20-like"/>
</dbReference>
<reference evidence="9" key="3">
    <citation type="submission" date="2020-02" db="EMBL/GenBank/DDBJ databases">
        <authorList>
            <person name="Matsumoto Y."/>
            <person name="Motooka D."/>
            <person name="Nakamura S."/>
        </authorList>
    </citation>
    <scope>NUCLEOTIDE SEQUENCE</scope>
    <source>
        <strain evidence="9">JCM 12687</strain>
    </source>
</reference>
<dbReference type="InterPro" id="IPR002716">
    <property type="entry name" value="PIN_dom"/>
</dbReference>
<dbReference type="PANTHER" id="PTHR42188:SF1">
    <property type="entry name" value="23S RRNA-SPECIFIC ENDONUCLEASE VAPC20"/>
    <property type="match status" value="1"/>
</dbReference>
<dbReference type="Pfam" id="PF01850">
    <property type="entry name" value="PIN"/>
    <property type="match status" value="1"/>
</dbReference>
<evidence type="ECO:0000256" key="5">
    <source>
        <dbReference type="ARBA" id="ARBA00022801"/>
    </source>
</evidence>
<keyword evidence="4 7" id="KW-0479">Metal-binding</keyword>
<dbReference type="Proteomes" id="UP000192441">
    <property type="component" value="Unassembled WGS sequence"/>
</dbReference>
<dbReference type="GO" id="GO:0004521">
    <property type="term" value="F:RNA endonuclease activity"/>
    <property type="evidence" value="ECO:0007669"/>
    <property type="project" value="InterPro"/>
</dbReference>
<dbReference type="GO" id="GO:0016075">
    <property type="term" value="P:rRNA catabolic process"/>
    <property type="evidence" value="ECO:0007669"/>
    <property type="project" value="TreeGrafter"/>
</dbReference>
<evidence type="ECO:0000313" key="12">
    <source>
        <dbReference type="Proteomes" id="UP000467379"/>
    </source>
</evidence>
<dbReference type="EMBL" id="AP022606">
    <property type="protein sequence ID" value="BBZ11800.1"/>
    <property type="molecule type" value="Genomic_DNA"/>
</dbReference>
<feature type="domain" description="PIN" evidence="8">
    <location>
        <begin position="2"/>
        <end position="123"/>
    </location>
</feature>
<evidence type="ECO:0000256" key="2">
    <source>
        <dbReference type="ARBA" id="ARBA00022649"/>
    </source>
</evidence>
<keyword evidence="7" id="KW-0800">Toxin</keyword>
<reference evidence="10 11" key="1">
    <citation type="submission" date="2016-12" db="EMBL/GenBank/DDBJ databases">
        <title>The new phylogeny of genus Mycobacterium.</title>
        <authorList>
            <person name="Tortoli E."/>
            <person name="Trovato A."/>
            <person name="Cirillo D.M."/>
        </authorList>
    </citation>
    <scope>NUCLEOTIDE SEQUENCE [LARGE SCALE GENOMIC DNA]</scope>
    <source>
        <strain evidence="10 11">DSM 44624</strain>
    </source>
</reference>
<organism evidence="10 11">
    <name type="scientific">Mycobacterium branderi</name>
    <dbReference type="NCBI Taxonomy" id="43348"/>
    <lineage>
        <taxon>Bacteria</taxon>
        <taxon>Bacillati</taxon>
        <taxon>Actinomycetota</taxon>
        <taxon>Actinomycetes</taxon>
        <taxon>Mycobacteriales</taxon>
        <taxon>Mycobacteriaceae</taxon>
        <taxon>Mycobacterium</taxon>
    </lineage>
</organism>
<protein>
    <recommendedName>
        <fullName evidence="7">Ribonuclease VapC</fullName>
        <shortName evidence="7">RNase VapC</shortName>
        <ecNumber evidence="7">3.1.-.-</ecNumber>
    </recommendedName>
    <alternativeName>
        <fullName evidence="7">Toxin VapC</fullName>
    </alternativeName>
</protein>
<dbReference type="GO" id="GO:0090729">
    <property type="term" value="F:toxin activity"/>
    <property type="evidence" value="ECO:0007669"/>
    <property type="project" value="UniProtKB-KW"/>
</dbReference>
<evidence type="ECO:0000256" key="1">
    <source>
        <dbReference type="ARBA" id="ARBA00001946"/>
    </source>
</evidence>
<dbReference type="GO" id="GO:0000287">
    <property type="term" value="F:magnesium ion binding"/>
    <property type="evidence" value="ECO:0007669"/>
    <property type="project" value="UniProtKB-UniRule"/>
</dbReference>
<keyword evidence="2 7" id="KW-1277">Toxin-antitoxin system</keyword>
<evidence type="ECO:0000256" key="7">
    <source>
        <dbReference type="HAMAP-Rule" id="MF_00265"/>
    </source>
</evidence>
<comment type="cofactor">
    <cofactor evidence="1 7">
        <name>Mg(2+)</name>
        <dbReference type="ChEBI" id="CHEBI:18420"/>
    </cofactor>
</comment>
<evidence type="ECO:0000256" key="4">
    <source>
        <dbReference type="ARBA" id="ARBA00022723"/>
    </source>
</evidence>
<keyword evidence="3 7" id="KW-0540">Nuclease</keyword>
<keyword evidence="12" id="KW-1185">Reference proteome</keyword>
<evidence type="ECO:0000313" key="10">
    <source>
        <dbReference type="EMBL" id="ORA39629.1"/>
    </source>
</evidence>
<gene>
    <name evidence="7" type="primary">vapC</name>
    <name evidence="10" type="ORF">BST20_09010</name>
    <name evidence="9" type="ORF">MBRA_19950</name>
</gene>
<dbReference type="AlphaFoldDB" id="A0A7I7W3X8"/>
<keyword evidence="5 7" id="KW-0378">Hydrolase</keyword>
<keyword evidence="6 7" id="KW-0460">Magnesium</keyword>
<name>A0A7I7W3X8_9MYCO</name>
<comment type="function">
    <text evidence="7">Toxic component of a toxin-antitoxin (TA) system. An RNase.</text>
</comment>
<evidence type="ECO:0000256" key="3">
    <source>
        <dbReference type="ARBA" id="ARBA00022722"/>
    </source>
</evidence>
<reference evidence="9 12" key="2">
    <citation type="journal article" date="2019" name="Emerg. Microbes Infect.">
        <title>Comprehensive subspecies identification of 175 nontuberculous mycobacteria species based on 7547 genomic profiles.</title>
        <authorList>
            <person name="Matsumoto Y."/>
            <person name="Kinjo T."/>
            <person name="Motooka D."/>
            <person name="Nabeya D."/>
            <person name="Jung N."/>
            <person name="Uechi K."/>
            <person name="Horii T."/>
            <person name="Iida T."/>
            <person name="Fujita J."/>
            <person name="Nakamura S."/>
        </authorList>
    </citation>
    <scope>NUCLEOTIDE SEQUENCE [LARGE SCALE GENOMIC DNA]</scope>
    <source>
        <strain evidence="9 12">JCM 12687</strain>
    </source>
</reference>
<evidence type="ECO:0000313" key="9">
    <source>
        <dbReference type="EMBL" id="BBZ11800.1"/>
    </source>
</evidence>
<evidence type="ECO:0000259" key="8">
    <source>
        <dbReference type="Pfam" id="PF01850"/>
    </source>
</evidence>
<dbReference type="OrthoDB" id="32665at2"/>
<accession>A0A7I7W3X8</accession>